<gene>
    <name evidence="2" type="ORF">EGYM00163_LOCUS49147</name>
</gene>
<name>A0A7S4GI58_9EUGL</name>
<proteinExistence type="predicted"/>
<feature type="transmembrane region" description="Helical" evidence="1">
    <location>
        <begin position="69"/>
        <end position="89"/>
    </location>
</feature>
<dbReference type="AlphaFoldDB" id="A0A7S4GI58"/>
<keyword evidence="1" id="KW-0812">Transmembrane</keyword>
<evidence type="ECO:0008006" key="3">
    <source>
        <dbReference type="Google" id="ProtNLM"/>
    </source>
</evidence>
<protein>
    <recommendedName>
        <fullName evidence="3">Glycerophosphocholine acyltransferase 1</fullName>
    </recommendedName>
</protein>
<reference evidence="2" key="1">
    <citation type="submission" date="2021-01" db="EMBL/GenBank/DDBJ databases">
        <authorList>
            <person name="Corre E."/>
            <person name="Pelletier E."/>
            <person name="Niang G."/>
            <person name="Scheremetjew M."/>
            <person name="Finn R."/>
            <person name="Kale V."/>
            <person name="Holt S."/>
            <person name="Cochrane G."/>
            <person name="Meng A."/>
            <person name="Brown T."/>
            <person name="Cohen L."/>
        </authorList>
    </citation>
    <scope>NUCLEOTIDE SEQUENCE</scope>
    <source>
        <strain evidence="2">CCMP1594</strain>
    </source>
</reference>
<evidence type="ECO:0000256" key="1">
    <source>
        <dbReference type="SAM" id="Phobius"/>
    </source>
</evidence>
<dbReference type="EMBL" id="HBJA01142527">
    <property type="protein sequence ID" value="CAE0837775.1"/>
    <property type="molecule type" value="Transcribed_RNA"/>
</dbReference>
<evidence type="ECO:0000313" key="2">
    <source>
        <dbReference type="EMBL" id="CAE0837775.1"/>
    </source>
</evidence>
<keyword evidence="1" id="KW-0472">Membrane</keyword>
<feature type="transmembrane region" description="Helical" evidence="1">
    <location>
        <begin position="20"/>
        <end position="48"/>
    </location>
</feature>
<accession>A0A7S4GI58</accession>
<sequence>MGLPHPSKEVNGTGKQLKWFGQAIIEVLLLLGLWGIGFWPLHIWNIAFTGYIACFFPRPVKDLPLQYRLAWTAACFVGAFMARTLLWILLVSNGVALVLNYDFFVRMLSLLPINRYEPFSAKLVMDTFTASPKEGRFSAGKRPDI</sequence>
<organism evidence="2">
    <name type="scientific">Eutreptiella gymnastica</name>
    <dbReference type="NCBI Taxonomy" id="73025"/>
    <lineage>
        <taxon>Eukaryota</taxon>
        <taxon>Discoba</taxon>
        <taxon>Euglenozoa</taxon>
        <taxon>Euglenida</taxon>
        <taxon>Spirocuta</taxon>
        <taxon>Euglenophyceae</taxon>
        <taxon>Eutreptiales</taxon>
        <taxon>Eutreptiaceae</taxon>
        <taxon>Eutreptiella</taxon>
    </lineage>
</organism>
<keyword evidence="1" id="KW-1133">Transmembrane helix</keyword>